<dbReference type="CDD" id="cd08650">
    <property type="entry name" value="FMT_core_HypX_N"/>
    <property type="match status" value="1"/>
</dbReference>
<dbReference type="PANTHER" id="PTHR43388">
    <property type="entry name" value="HYDROGENASE MATURATION FACTOR HOXX"/>
    <property type="match status" value="1"/>
</dbReference>
<keyword evidence="3" id="KW-1185">Reference proteome</keyword>
<dbReference type="SUPFAM" id="SSF53328">
    <property type="entry name" value="Formyltransferase"/>
    <property type="match status" value="1"/>
</dbReference>
<dbReference type="InterPro" id="IPR009188">
    <property type="entry name" value="NiFe-hyd_mat_HypX/HoxX"/>
</dbReference>
<proteinExistence type="predicted"/>
<dbReference type="Pfam" id="PF00378">
    <property type="entry name" value="ECH_1"/>
    <property type="match status" value="1"/>
</dbReference>
<dbReference type="AlphaFoldDB" id="A0A941ESJ5"/>
<dbReference type="Gene3D" id="3.90.226.10">
    <property type="entry name" value="2-enoyl-CoA Hydratase, Chain A, domain 1"/>
    <property type="match status" value="1"/>
</dbReference>
<feature type="domain" description="Formyl transferase C-terminal" evidence="1">
    <location>
        <begin position="182"/>
        <end position="259"/>
    </location>
</feature>
<dbReference type="Gene3D" id="3.40.50.12230">
    <property type="match status" value="1"/>
</dbReference>
<organism evidence="2 3">
    <name type="scientific">Actinospica durhamensis</name>
    <dbReference type="NCBI Taxonomy" id="1508375"/>
    <lineage>
        <taxon>Bacteria</taxon>
        <taxon>Bacillati</taxon>
        <taxon>Actinomycetota</taxon>
        <taxon>Actinomycetes</taxon>
        <taxon>Catenulisporales</taxon>
        <taxon>Actinospicaceae</taxon>
        <taxon>Actinospica</taxon>
    </lineage>
</organism>
<dbReference type="Pfam" id="PF02911">
    <property type="entry name" value="Formyl_trans_C"/>
    <property type="match status" value="1"/>
</dbReference>
<name>A0A941ESJ5_9ACTN</name>
<dbReference type="InterPro" id="IPR001753">
    <property type="entry name" value="Enoyl-CoA_hydra/iso"/>
</dbReference>
<reference evidence="2" key="1">
    <citation type="submission" date="2021-04" db="EMBL/GenBank/DDBJ databases">
        <title>Genome based classification of Actinospica acidithermotolerans sp. nov., an actinobacterium isolated from an Indonesian hot spring.</title>
        <authorList>
            <person name="Kusuma A.B."/>
            <person name="Putra K.E."/>
            <person name="Nafisah S."/>
            <person name="Loh J."/>
            <person name="Nouioui I."/>
            <person name="Goodfellow M."/>
        </authorList>
    </citation>
    <scope>NUCLEOTIDE SEQUENCE</scope>
    <source>
        <strain evidence="2">CSCA 57</strain>
    </source>
</reference>
<dbReference type="EMBL" id="JAGSOG010000139">
    <property type="protein sequence ID" value="MBR7836393.1"/>
    <property type="molecule type" value="Genomic_DNA"/>
</dbReference>
<dbReference type="SUPFAM" id="SSF50486">
    <property type="entry name" value="FMT C-terminal domain-like"/>
    <property type="match status" value="1"/>
</dbReference>
<dbReference type="SUPFAM" id="SSF52096">
    <property type="entry name" value="ClpP/crotonase"/>
    <property type="match status" value="1"/>
</dbReference>
<dbReference type="InterPro" id="IPR005793">
    <property type="entry name" value="Formyl_trans_C"/>
</dbReference>
<dbReference type="Proteomes" id="UP000675781">
    <property type="component" value="Unassembled WGS sequence"/>
</dbReference>
<evidence type="ECO:0000313" key="3">
    <source>
        <dbReference type="Proteomes" id="UP000675781"/>
    </source>
</evidence>
<dbReference type="InterPro" id="IPR029045">
    <property type="entry name" value="ClpP/crotonase-like_dom_sf"/>
</dbReference>
<dbReference type="PIRSF" id="PIRSF006787">
    <property type="entry name" value="Hydrgn_mat_HoxX"/>
    <property type="match status" value="1"/>
</dbReference>
<dbReference type="InterPro" id="IPR011034">
    <property type="entry name" value="Formyl_transferase-like_C_sf"/>
</dbReference>
<dbReference type="PANTHER" id="PTHR43388:SF1">
    <property type="entry name" value="HYDROGENASE MATURATION FACTOR HOXX"/>
    <property type="match status" value="1"/>
</dbReference>
<sequence>MRILLIATAFNSLSQRIHAELAEEGHELAVVLAACGESELREAVFGPGYRTGPPTPRYDLCIAPMLTSAIPQDIWESVPCFIVHPGPPGDRGPSSLDWALHRGMDVWGVTVLQAVAEMDAGPVWAHTSFRVTPGVAKSDLYRGELSDAASTAVREAVRRFALGERPGSARHVATRPFYPQQLRTVDWERDSADRVSALLRAADSSPGVLDEIDGAQYYLYGTSPEYALRGRPGTLLATRAGSVCRATADGAVWLSHAKAKRRPGGPPGIKLPAALALAGPAAHLPECPGSPEITYRERGEVGMLGFRFPGGAMSAEQCRRLLRGYKHALTRRTRVLVLGGQRDFFSNGVHLGVIDAAASPAAESWANIVAIDDLVEAVLRTTDRLVVCALGGNAAAGGVVLGAAADEVWLREGAVLNPHYRLMGLYGSEYWTYVLPRRIGQAETTRVMQAALPVGSARALRLGLADRALEVPPEAFTESVWTVAFELAAAPGLNTRIATKARRLEGDEARKGLDEYRREELARMRAIFDDPHAPYHALRSAFVRKAQPDRTPEHLRQMVRGGVAAAV</sequence>
<comment type="caution">
    <text evidence="2">The sequence shown here is derived from an EMBL/GenBank/DDBJ whole genome shotgun (WGS) entry which is preliminary data.</text>
</comment>
<dbReference type="RefSeq" id="WP_212530868.1">
    <property type="nucleotide sequence ID" value="NZ_JAGSOG010000139.1"/>
</dbReference>
<gene>
    <name evidence="2" type="ORF">KDL01_24155</name>
</gene>
<evidence type="ECO:0000313" key="2">
    <source>
        <dbReference type="EMBL" id="MBR7836393.1"/>
    </source>
</evidence>
<dbReference type="CDD" id="cd06558">
    <property type="entry name" value="crotonase-like"/>
    <property type="match status" value="1"/>
</dbReference>
<protein>
    <recommendedName>
        <fullName evidence="1">Formyl transferase C-terminal domain-containing protein</fullName>
    </recommendedName>
</protein>
<dbReference type="InterPro" id="IPR047180">
    <property type="entry name" value="HoxX-like"/>
</dbReference>
<dbReference type="GO" id="GO:0003824">
    <property type="term" value="F:catalytic activity"/>
    <property type="evidence" value="ECO:0007669"/>
    <property type="project" value="InterPro"/>
</dbReference>
<evidence type="ECO:0000259" key="1">
    <source>
        <dbReference type="Pfam" id="PF02911"/>
    </source>
</evidence>
<accession>A0A941ESJ5</accession>
<dbReference type="InterPro" id="IPR036477">
    <property type="entry name" value="Formyl_transf_N_sf"/>
</dbReference>